<keyword evidence="12" id="KW-0812">Transmembrane</keyword>
<dbReference type="InterPro" id="IPR021665">
    <property type="entry name" value="Mediator_Med16_N"/>
</dbReference>
<dbReference type="GO" id="GO:0022857">
    <property type="term" value="F:transmembrane transporter activity"/>
    <property type="evidence" value="ECO:0007669"/>
    <property type="project" value="InterPro"/>
</dbReference>
<protein>
    <recommendedName>
        <fullName evidence="4 10">Mediator of RNA polymerase II transcription subunit 16</fullName>
    </recommendedName>
    <alternativeName>
        <fullName evidence="9 10">Mediator complex subunit 16</fullName>
    </alternativeName>
</protein>
<feature type="transmembrane region" description="Helical" evidence="12">
    <location>
        <begin position="89"/>
        <end position="111"/>
    </location>
</feature>
<evidence type="ECO:0000313" key="14">
    <source>
        <dbReference type="EMBL" id="PWI65356.1"/>
    </source>
</evidence>
<dbReference type="InterPro" id="IPR011701">
    <property type="entry name" value="MFS"/>
</dbReference>
<dbReference type="Pfam" id="PF20719">
    <property type="entry name" value="Med16_C"/>
    <property type="match status" value="1"/>
</dbReference>
<dbReference type="InterPro" id="IPR048338">
    <property type="entry name" value="Mediator_Med16"/>
</dbReference>
<dbReference type="GO" id="GO:0016592">
    <property type="term" value="C:mediator complex"/>
    <property type="evidence" value="ECO:0007669"/>
    <property type="project" value="InterPro"/>
</dbReference>
<feature type="transmembrane region" description="Helical" evidence="12">
    <location>
        <begin position="180"/>
        <end position="200"/>
    </location>
</feature>
<feature type="transmembrane region" description="Helical" evidence="12">
    <location>
        <begin position="212"/>
        <end position="232"/>
    </location>
</feature>
<evidence type="ECO:0000256" key="4">
    <source>
        <dbReference type="ARBA" id="ARBA00019614"/>
    </source>
</evidence>
<keyword evidence="8 10" id="KW-0539">Nucleus</keyword>
<evidence type="ECO:0000256" key="9">
    <source>
        <dbReference type="ARBA" id="ARBA00032015"/>
    </source>
</evidence>
<evidence type="ECO:0000256" key="5">
    <source>
        <dbReference type="ARBA" id="ARBA00023015"/>
    </source>
</evidence>
<evidence type="ECO:0000256" key="8">
    <source>
        <dbReference type="ARBA" id="ARBA00023242"/>
    </source>
</evidence>
<comment type="similarity">
    <text evidence="3 10">Belongs to the Mediator complex subunit 16 family.</text>
</comment>
<feature type="transmembrane region" description="Helical" evidence="12">
    <location>
        <begin position="118"/>
        <end position="142"/>
    </location>
</feature>
<dbReference type="Pfam" id="PF11635">
    <property type="entry name" value="Med16_N"/>
    <property type="match status" value="1"/>
</dbReference>
<evidence type="ECO:0000256" key="7">
    <source>
        <dbReference type="ARBA" id="ARBA00023163"/>
    </source>
</evidence>
<evidence type="ECO:0000313" key="15">
    <source>
        <dbReference type="Proteomes" id="UP000245956"/>
    </source>
</evidence>
<dbReference type="InterPro" id="IPR048339">
    <property type="entry name" value="Mediator_Med16_C"/>
</dbReference>
<comment type="function">
    <text evidence="10">Component of the Mediator complex, a coactivator involved in the regulated transcription of nearly all RNA polymerase II-dependent genes. Mediator functions as a bridge to convey information from gene-specific regulatory proteins to the basal RNA polymerase II transcription machinery. Mediator is recruited to promoters by direct interactions with regulatory proteins and serves as a scaffold for the assembly of a functional preinitiation complex with RNA polymerase II and the general transcription factors.</text>
</comment>
<feature type="transmembrane region" description="Helical" evidence="12">
    <location>
        <begin position="280"/>
        <end position="305"/>
    </location>
</feature>
<dbReference type="PANTHER" id="PTHR13224:SF6">
    <property type="entry name" value="MEDIATOR OF RNA POLYMERASE II TRANSCRIPTION SUBUNIT 16"/>
    <property type="match status" value="1"/>
</dbReference>
<reference evidence="14 15" key="1">
    <citation type="journal article" date="2016" name="Front. Microbiol.">
        <title>Genome and transcriptome sequences reveal the specific parasitism of the nematophagous Purpureocillium lilacinum 36-1.</title>
        <authorList>
            <person name="Xie J."/>
            <person name="Li S."/>
            <person name="Mo C."/>
            <person name="Xiao X."/>
            <person name="Peng D."/>
            <person name="Wang G."/>
            <person name="Xiao Y."/>
        </authorList>
    </citation>
    <scope>NUCLEOTIDE SEQUENCE [LARGE SCALE GENOMIC DNA]</scope>
    <source>
        <strain evidence="14 15">36-1</strain>
    </source>
</reference>
<evidence type="ECO:0000256" key="3">
    <source>
        <dbReference type="ARBA" id="ARBA00006543"/>
    </source>
</evidence>
<gene>
    <name evidence="10" type="primary">MED16</name>
    <name evidence="14" type="ORF">PCL_07125</name>
</gene>
<feature type="transmembrane region" description="Helical" evidence="12">
    <location>
        <begin position="1022"/>
        <end position="1040"/>
    </location>
</feature>
<keyword evidence="12" id="KW-0472">Membrane</keyword>
<evidence type="ECO:0000256" key="11">
    <source>
        <dbReference type="SAM" id="MobiDB-lite"/>
    </source>
</evidence>
<evidence type="ECO:0000256" key="12">
    <source>
        <dbReference type="SAM" id="Phobius"/>
    </source>
</evidence>
<dbReference type="PROSITE" id="PS50850">
    <property type="entry name" value="MFS"/>
    <property type="match status" value="1"/>
</dbReference>
<dbReference type="Gene3D" id="1.20.1250.20">
    <property type="entry name" value="MFS general substrate transporter like domains"/>
    <property type="match status" value="1"/>
</dbReference>
<feature type="transmembrane region" description="Helical" evidence="12">
    <location>
        <begin position="148"/>
        <end position="168"/>
    </location>
</feature>
<feature type="transmembrane region" description="Helical" evidence="12">
    <location>
        <begin position="405"/>
        <end position="426"/>
    </location>
</feature>
<keyword evidence="12" id="KW-1133">Transmembrane helix</keyword>
<keyword evidence="5 10" id="KW-0805">Transcription regulation</keyword>
<evidence type="ECO:0000256" key="1">
    <source>
        <dbReference type="ARBA" id="ARBA00004123"/>
    </source>
</evidence>
<comment type="caution">
    <text evidence="14">The sequence shown here is derived from an EMBL/GenBank/DDBJ whole genome shotgun (WGS) entry which is preliminary data.</text>
</comment>
<keyword evidence="7 10" id="KW-0804">Transcription</keyword>
<name>A0A2U3DSY9_PURLI</name>
<comment type="subunit">
    <text evidence="10">Component of the Mediator complex.</text>
</comment>
<organism evidence="14 15">
    <name type="scientific">Purpureocillium lilacinum</name>
    <name type="common">Paecilomyces lilacinus</name>
    <dbReference type="NCBI Taxonomy" id="33203"/>
    <lineage>
        <taxon>Eukaryota</taxon>
        <taxon>Fungi</taxon>
        <taxon>Dikarya</taxon>
        <taxon>Ascomycota</taxon>
        <taxon>Pezizomycotina</taxon>
        <taxon>Sordariomycetes</taxon>
        <taxon>Hypocreomycetidae</taxon>
        <taxon>Hypocreales</taxon>
        <taxon>Ophiocordycipitaceae</taxon>
        <taxon>Purpureocillium</taxon>
    </lineage>
</organism>
<dbReference type="EMBL" id="LCWV01000034">
    <property type="protein sequence ID" value="PWI65356.1"/>
    <property type="molecule type" value="Genomic_DNA"/>
</dbReference>
<dbReference type="Proteomes" id="UP000245956">
    <property type="component" value="Unassembled WGS sequence"/>
</dbReference>
<feature type="domain" description="Major facilitator superfamily (MFS) profile" evidence="13">
    <location>
        <begin position="51"/>
        <end position="464"/>
    </location>
</feature>
<keyword evidence="6 10" id="KW-0010">Activator</keyword>
<comment type="subcellular location">
    <subcellularLocation>
        <location evidence="2">Membrane</location>
        <topology evidence="2">Multi-pass membrane protein</topology>
    </subcellularLocation>
    <subcellularLocation>
        <location evidence="1 10">Nucleus</location>
    </subcellularLocation>
</comment>
<feature type="transmembrane region" description="Helical" evidence="12">
    <location>
        <begin position="317"/>
        <end position="338"/>
    </location>
</feature>
<dbReference type="InterPro" id="IPR020846">
    <property type="entry name" value="MFS_dom"/>
</dbReference>
<dbReference type="Pfam" id="PF07690">
    <property type="entry name" value="MFS_1"/>
    <property type="match status" value="1"/>
</dbReference>
<dbReference type="InterPro" id="IPR036259">
    <property type="entry name" value="MFS_trans_sf"/>
</dbReference>
<feature type="transmembrane region" description="Helical" evidence="12">
    <location>
        <begin position="438"/>
        <end position="459"/>
    </location>
</feature>
<dbReference type="SUPFAM" id="SSF103473">
    <property type="entry name" value="MFS general substrate transporter"/>
    <property type="match status" value="1"/>
</dbReference>
<feature type="transmembrane region" description="Helical" evidence="12">
    <location>
        <begin position="375"/>
        <end position="393"/>
    </location>
</feature>
<dbReference type="PANTHER" id="PTHR13224">
    <property type="entry name" value="THYROID HORMONE RECEPTOR-ASSOCIATED PROTEIN-RELATED"/>
    <property type="match status" value="1"/>
</dbReference>
<accession>A0A2U3DSY9</accession>
<proteinExistence type="inferred from homology"/>
<evidence type="ECO:0000256" key="2">
    <source>
        <dbReference type="ARBA" id="ARBA00004141"/>
    </source>
</evidence>
<evidence type="ECO:0000256" key="6">
    <source>
        <dbReference type="ARBA" id="ARBA00023159"/>
    </source>
</evidence>
<evidence type="ECO:0000256" key="10">
    <source>
        <dbReference type="RuleBase" id="RU364149"/>
    </source>
</evidence>
<evidence type="ECO:0000259" key="13">
    <source>
        <dbReference type="PROSITE" id="PS50850"/>
    </source>
</evidence>
<sequence>MTLPTNPSSDSEHKLGGGGGSEPLALSKPEGEMPPGVSTPIEIDAETNKRLLRKIDWRLMPVYYDKAILSQAAIFGLRKDLGLQDGLKYSWVSLIFYFGNLVGTYPVAFLAQKYPPRIVITTICIIWSIIVLCTTACTTYSGILANRFFLGVVEAGVSPIFMLVVGMWYTHSEQVFRSSIWYSCSGGSLLISPVINYGLGHITGGSLHPWQYMYLVAGSVTFIWGVALWWIFPDSPQVAKGFTDEERKLLRERVRVNNAGVENKHFKPYQFKEALGDYQLYLIMVLSLVSCTGSAVLSVFGSIVFNGMGFDIYTSLLLNLPIGAFAFIAILGSGYLGIRFPNARLNIIAGACAPVIMGCALLWQLPNSKRGGRIFGLYMISFFSSSWVQCIGMGTSNVAGYTKKATYAAGTFIGYALGNCVGALMFDAKYAPRYDNSFTGVMICFVVCVAVAMLLRFLLARENARRDREYGAPNIIHGLEDLTDKENKSFRAYDGVDGARAALMTADKMPLMLDDSMNVELNTVDDLFGDDVALSLPVRSQGRHLHQRLDELRSRGCCQSVAWSRTGTIATLTPDGQTLQLRFLRCNPSNGSWDLSEPTTCDLVKGSPTVPLVHLEWGATSSPDLAVVDAVGRVAIVSFPIALNHPFITRKWDADTVDDGHALVGSHWLAVAPTNQQKPYNVMYGPANKQGHSYHYESCFLHANGPSHPHSSKSALLCVTIGGMLKMYWSQNNNRTEETIMELESVNSSDELVTHAAFASEKKFLFVALATSSLRLKLLKLEIQWGGPGSSSDKPMPSTARLNPALVETHLSSASWLHGSANDANNDATMAQLSHIQVLPSLLDSAGKNTIPPVIITVRSRASADGSYGTAQSIIDRWEVVEQRQNLHSAFEQLGGRRNSVSSDIPSSTKLKKLDSVVINKVVIGFQAIQFNKVMLLTMSDGSVEFRDRVTFEEVYAGEDLNKIMNLRQVGWAFTDNGPCQQVAFSPTYCSMVQLGDDGKVKWSKLHYPAGDIGNSMHEAHYAATIAGLAVMVSSSMWYMSSYDDMLAIVQPFTSKKRFTQDWISEIIRILRLQVDYSEEMHHDSLMRNAPLQSCLSIMHSLGFRGEARRRSFQSKFATVDINIRNVVILITLASNTPMNVREKMSPLDEHEVVDALTGCARWSLELLSWLTDSLFELMNNEEFTSKLVPQRFSEITAYLHERNNVALHLLLSSCSRSFLSALCRRIAHLEALSNKIIDFYRKQTAEPAAGGKLPNPQLRMAYEKMHQVTTSSLVSATEFEKLLNVLGSDIRQAYQQFLPNLVKQGANAPQGKQIDVAIKTTQVQFEISIFLGSSPPLPFLPVIKKLFSKGLPALRDQTDPAQLFFADFGLLEIQDDDYSLGARRASGTYVDLFKRVELRQSSTGPQWRRCARCASVMEDVFGSKPGFTFVLSQQRKCSCGGQWALLPKGKLLL</sequence>
<feature type="region of interest" description="Disordered" evidence="11">
    <location>
        <begin position="1"/>
        <end position="40"/>
    </location>
</feature>
<dbReference type="GO" id="GO:0016020">
    <property type="term" value="C:membrane"/>
    <property type="evidence" value="ECO:0007669"/>
    <property type="project" value="UniProtKB-SubCell"/>
</dbReference>
<feature type="transmembrane region" description="Helical" evidence="12">
    <location>
        <begin position="345"/>
        <end position="363"/>
    </location>
</feature>
<dbReference type="GO" id="GO:0045893">
    <property type="term" value="P:positive regulation of DNA-templated transcription"/>
    <property type="evidence" value="ECO:0007669"/>
    <property type="project" value="TreeGrafter"/>
</dbReference>